<dbReference type="InterPro" id="IPR045834">
    <property type="entry name" value="Csd3_N2"/>
</dbReference>
<comment type="cofactor">
    <cofactor evidence="1">
        <name>Zn(2+)</name>
        <dbReference type="ChEBI" id="CHEBI:29105"/>
    </cofactor>
</comment>
<keyword evidence="5" id="KW-0378">Hydrolase</keyword>
<dbReference type="Gene3D" id="3.10.450.350">
    <property type="match status" value="2"/>
</dbReference>
<evidence type="ECO:0000256" key="4">
    <source>
        <dbReference type="ARBA" id="ARBA00022723"/>
    </source>
</evidence>
<protein>
    <submittedName>
        <fullName evidence="11">Peptidoglycan DD-metalloendopeptidase family protein</fullName>
    </submittedName>
</protein>
<evidence type="ECO:0000256" key="5">
    <source>
        <dbReference type="ARBA" id="ARBA00022801"/>
    </source>
</evidence>
<dbReference type="Pfam" id="PF01551">
    <property type="entry name" value="Peptidase_M23"/>
    <property type="match status" value="1"/>
</dbReference>
<keyword evidence="12" id="KW-1185">Reference proteome</keyword>
<keyword evidence="7" id="KW-0482">Metalloprotease</keyword>
<evidence type="ECO:0000259" key="9">
    <source>
        <dbReference type="Pfam" id="PF01551"/>
    </source>
</evidence>
<feature type="domain" description="M23ase beta-sheet core" evidence="9">
    <location>
        <begin position="341"/>
        <end position="437"/>
    </location>
</feature>
<keyword evidence="8" id="KW-0472">Membrane</keyword>
<dbReference type="PANTHER" id="PTHR21666">
    <property type="entry name" value="PEPTIDASE-RELATED"/>
    <property type="match status" value="1"/>
</dbReference>
<dbReference type="AlphaFoldDB" id="A0A974RWK5"/>
<accession>A0A974RWK5</accession>
<evidence type="ECO:0000256" key="2">
    <source>
        <dbReference type="ARBA" id="ARBA00004196"/>
    </source>
</evidence>
<evidence type="ECO:0000256" key="3">
    <source>
        <dbReference type="ARBA" id="ARBA00022670"/>
    </source>
</evidence>
<dbReference type="SUPFAM" id="SSF51261">
    <property type="entry name" value="Duplicated hybrid motif"/>
    <property type="match status" value="1"/>
</dbReference>
<dbReference type="GO" id="GO:0046872">
    <property type="term" value="F:metal ion binding"/>
    <property type="evidence" value="ECO:0007669"/>
    <property type="project" value="UniProtKB-KW"/>
</dbReference>
<dbReference type="InterPro" id="IPR016047">
    <property type="entry name" value="M23ase_b-sheet_dom"/>
</dbReference>
<dbReference type="Proteomes" id="UP000595278">
    <property type="component" value="Chromosome"/>
</dbReference>
<dbReference type="Gene3D" id="2.70.70.10">
    <property type="entry name" value="Glucose Permease (Domain IIA)"/>
    <property type="match status" value="1"/>
</dbReference>
<evidence type="ECO:0000256" key="6">
    <source>
        <dbReference type="ARBA" id="ARBA00022833"/>
    </source>
</evidence>
<dbReference type="InterPro" id="IPR011055">
    <property type="entry name" value="Dup_hybrid_motif"/>
</dbReference>
<dbReference type="Pfam" id="PF19425">
    <property type="entry name" value="Csd3_N2"/>
    <property type="match status" value="1"/>
</dbReference>
<evidence type="ECO:0000313" key="11">
    <source>
        <dbReference type="EMBL" id="QQP85293.1"/>
    </source>
</evidence>
<proteinExistence type="predicted"/>
<dbReference type="GO" id="GO:0006508">
    <property type="term" value="P:proteolysis"/>
    <property type="evidence" value="ECO:0007669"/>
    <property type="project" value="UniProtKB-KW"/>
</dbReference>
<dbReference type="PANTHER" id="PTHR21666:SF288">
    <property type="entry name" value="CELL DIVISION PROTEIN YTFB"/>
    <property type="match status" value="1"/>
</dbReference>
<evidence type="ECO:0000256" key="7">
    <source>
        <dbReference type="ARBA" id="ARBA00023049"/>
    </source>
</evidence>
<keyword evidence="6" id="KW-0862">Zinc</keyword>
<reference evidence="11 12" key="1">
    <citation type="submission" date="2021-01" db="EMBL/GenBank/DDBJ databases">
        <title>Entomomonas sp. F2A isolated from a house cricket (Acheta domesticus).</title>
        <authorList>
            <person name="Spergser J."/>
            <person name="Busse H.-J."/>
        </authorList>
    </citation>
    <scope>NUCLEOTIDE SEQUENCE [LARGE SCALE GENOMIC DNA]</scope>
    <source>
        <strain evidence="11 12">F2A</strain>
    </source>
</reference>
<evidence type="ECO:0000256" key="8">
    <source>
        <dbReference type="SAM" id="Phobius"/>
    </source>
</evidence>
<feature type="domain" description="Csd3-like second N-terminal" evidence="10">
    <location>
        <begin position="206"/>
        <end position="328"/>
    </location>
</feature>
<keyword evidence="8" id="KW-1133">Transmembrane helix</keyword>
<dbReference type="CDD" id="cd12797">
    <property type="entry name" value="M23_peptidase"/>
    <property type="match status" value="1"/>
</dbReference>
<dbReference type="GO" id="GO:0030313">
    <property type="term" value="C:cell envelope"/>
    <property type="evidence" value="ECO:0007669"/>
    <property type="project" value="UniProtKB-SubCell"/>
</dbReference>
<evidence type="ECO:0000259" key="10">
    <source>
        <dbReference type="Pfam" id="PF19425"/>
    </source>
</evidence>
<feature type="transmembrane region" description="Helical" evidence="8">
    <location>
        <begin position="12"/>
        <end position="32"/>
    </location>
</feature>
<keyword evidence="4" id="KW-0479">Metal-binding</keyword>
<name>A0A974RWK5_9GAMM</name>
<dbReference type="RefSeq" id="WP_201091715.1">
    <property type="nucleotide sequence ID" value="NZ_CP067393.1"/>
</dbReference>
<keyword evidence="8" id="KW-0812">Transmembrane</keyword>
<dbReference type="GO" id="GO:0004222">
    <property type="term" value="F:metalloendopeptidase activity"/>
    <property type="evidence" value="ECO:0007669"/>
    <property type="project" value="TreeGrafter"/>
</dbReference>
<comment type="subcellular location">
    <subcellularLocation>
        <location evidence="2">Cell envelope</location>
    </subcellularLocation>
</comment>
<gene>
    <name evidence="11" type="ORF">JHT90_13035</name>
</gene>
<dbReference type="FunFam" id="2.70.70.10:FF:000002">
    <property type="entry name" value="Murein DD-endopeptidase MepM"/>
    <property type="match status" value="1"/>
</dbReference>
<evidence type="ECO:0000313" key="12">
    <source>
        <dbReference type="Proteomes" id="UP000595278"/>
    </source>
</evidence>
<organism evidence="11 12">
    <name type="scientific">Entomomonas asaccharolytica</name>
    <dbReference type="NCBI Taxonomy" id="2785331"/>
    <lineage>
        <taxon>Bacteria</taxon>
        <taxon>Pseudomonadati</taxon>
        <taxon>Pseudomonadota</taxon>
        <taxon>Gammaproteobacteria</taxon>
        <taxon>Pseudomonadales</taxon>
        <taxon>Pseudomonadaceae</taxon>
        <taxon>Entomomonas</taxon>
    </lineage>
</organism>
<evidence type="ECO:0000256" key="1">
    <source>
        <dbReference type="ARBA" id="ARBA00001947"/>
    </source>
</evidence>
<dbReference type="InterPro" id="IPR050570">
    <property type="entry name" value="Cell_wall_metabolism_enzyme"/>
</dbReference>
<dbReference type="EMBL" id="CP067393">
    <property type="protein sequence ID" value="QQP85293.1"/>
    <property type="molecule type" value="Genomic_DNA"/>
</dbReference>
<dbReference type="KEGG" id="eaz:JHT90_13035"/>
<sequence length="489" mass="53989">MIQNPSTRKRSFNSLIILIVIAILLGLGILFYPSSEKPQEIETSNTPIAVKDTLPSPPIVVPEVIADIFARSLRKPPTIPLLPAELNDIPTADIAQSKMVIGDGPLIVLPQRNTVLVFKVEKGDTLSTLFNKAGLSANTMYKVIESSNDAKKYFTRINIGQSFEFTLNEAGDLLSLVTKPNLLNTYSLTKQDNGYVFDHNAIEPTYKQVYAYGIITSSLFAAADKAQVPHSMILEIANAFGYDIDFALDLRQGDEFEAIFEQKLVNGKMVGTGNLLAARFINRGKEYTAIRYTNKKGIAAYYRADATSMRRAFIRTPVDFTRISSKFTMGRYHPVLNKIRAHKGVDYAAPTGTAIRASGDGRIVERGWKGGYGNAIVIQHGKTYSTLYGHMSRFAPDLKVGSHVKQSQTIGYVGMTGLATGPHLHYEFRVNGKHVDPLSVKLPMADPLPEKEKARFLALSQPLMAEMRKKKTVLLAKAQTTDHSQTSSE</sequence>
<keyword evidence="3" id="KW-0645">Protease</keyword>